<protein>
    <submittedName>
        <fullName evidence="2">N-substituted formamide deformylase</fullName>
        <ecNumber evidence="2">3.5.1.91</ecNumber>
    </submittedName>
</protein>
<dbReference type="InterPro" id="IPR033932">
    <property type="entry name" value="YtcJ-like"/>
</dbReference>
<dbReference type="OrthoDB" id="9811399at2"/>
<gene>
    <name evidence="2" type="primary">nfdA</name>
    <name evidence="2" type="ORF">ASD8599_01171</name>
</gene>
<evidence type="ECO:0000259" key="1">
    <source>
        <dbReference type="Pfam" id="PF07969"/>
    </source>
</evidence>
<accession>A0A2R8BBK5</accession>
<organism evidence="2 3">
    <name type="scientific">Ascidiaceihabitans donghaensis</name>
    <dbReference type="NCBI Taxonomy" id="1510460"/>
    <lineage>
        <taxon>Bacteria</taxon>
        <taxon>Pseudomonadati</taxon>
        <taxon>Pseudomonadota</taxon>
        <taxon>Alphaproteobacteria</taxon>
        <taxon>Rhodobacterales</taxon>
        <taxon>Paracoccaceae</taxon>
        <taxon>Ascidiaceihabitans</taxon>
    </lineage>
</organism>
<proteinExistence type="predicted"/>
<dbReference type="RefSeq" id="WP_108827647.1">
    <property type="nucleotide sequence ID" value="NZ_OMOR01000001.1"/>
</dbReference>
<dbReference type="InterPro" id="IPR032466">
    <property type="entry name" value="Metal_Hydrolase"/>
</dbReference>
<dbReference type="Gene3D" id="3.20.20.140">
    <property type="entry name" value="Metal-dependent hydrolases"/>
    <property type="match status" value="1"/>
</dbReference>
<dbReference type="InterPro" id="IPR011059">
    <property type="entry name" value="Metal-dep_hydrolase_composite"/>
</dbReference>
<evidence type="ECO:0000313" key="2">
    <source>
        <dbReference type="EMBL" id="SPH20435.1"/>
    </source>
</evidence>
<dbReference type="PANTHER" id="PTHR22642">
    <property type="entry name" value="IMIDAZOLONEPROPIONASE"/>
    <property type="match status" value="1"/>
</dbReference>
<dbReference type="Pfam" id="PF07969">
    <property type="entry name" value="Amidohydro_3"/>
    <property type="match status" value="1"/>
</dbReference>
<feature type="domain" description="Amidohydrolase 3" evidence="1">
    <location>
        <begin position="56"/>
        <end position="538"/>
    </location>
</feature>
<dbReference type="Gene3D" id="3.10.310.70">
    <property type="match status" value="1"/>
</dbReference>
<keyword evidence="3" id="KW-1185">Reference proteome</keyword>
<evidence type="ECO:0000313" key="3">
    <source>
        <dbReference type="Proteomes" id="UP000244880"/>
    </source>
</evidence>
<dbReference type="AlphaFoldDB" id="A0A2R8BBK5"/>
<keyword evidence="2" id="KW-0378">Hydrolase</keyword>
<dbReference type="Proteomes" id="UP000244880">
    <property type="component" value="Unassembled WGS sequence"/>
</dbReference>
<dbReference type="EC" id="3.5.1.91" evidence="2"/>
<dbReference type="EMBL" id="OMOR01000001">
    <property type="protein sequence ID" value="SPH20435.1"/>
    <property type="molecule type" value="Genomic_DNA"/>
</dbReference>
<dbReference type="GO" id="GO:0016810">
    <property type="term" value="F:hydrolase activity, acting on carbon-nitrogen (but not peptide) bonds"/>
    <property type="evidence" value="ECO:0007669"/>
    <property type="project" value="InterPro"/>
</dbReference>
<dbReference type="CDD" id="cd01300">
    <property type="entry name" value="YtcJ_like"/>
    <property type="match status" value="1"/>
</dbReference>
<dbReference type="SUPFAM" id="SSF51556">
    <property type="entry name" value="Metallo-dependent hydrolases"/>
    <property type="match status" value="1"/>
</dbReference>
<sequence length="541" mass="58532">MTQITVFKAKKIITMDPNRRDATHVAVRDGKVLAVGGATCADQWGAVTHDETLAHATLMPGMVEGHAHMMAGAMWRYAYAGYHDRIDPQGKLWTGMTDIDAVVDGLTTYAQGLGPDDPLVGWGFDPIFLTSERLSAKHLDQISTDRPIAIIFSNFHLMCVNSKALEMAGYDGGTNAEGVIKGPDGAPTGELQEMAAMFPIMRRLGIDFRGLSQTPEAIADFAEVAQRAGVTTITDLFSSMEDDDLKVMLDITGRDTFPLRIVPVLGAMGEPVQVADRAETLAKSSTDKLRLGAVKLMTDGSIQGWTARVKWPHYVGGQPNGIWNTAPEQIYALCDEMQKRGIQMHIHVNGDEAAEVSIAAIEAALRNHPAPGHRHVLQHCQMMGRDQYQRAKELGCCTNIFANHIWYFGDQHVELTLGRDRAERMDAARTALDEGVPVALHSDAPVTPLGPLFTAWCAVNRQTMTGQTLGAAQCITVDEALYAITMGAAYTLKLDAEIGSIEAGKQADFAILGDDPTAVDPMALKDVPVLGTVHGGQVHLL</sequence>
<dbReference type="SUPFAM" id="SSF51338">
    <property type="entry name" value="Composite domain of metallo-dependent hydrolases"/>
    <property type="match status" value="1"/>
</dbReference>
<name>A0A2R8BBK5_9RHOB</name>
<dbReference type="PANTHER" id="PTHR22642:SF2">
    <property type="entry name" value="PROTEIN LONG AFTER FAR-RED 3"/>
    <property type="match status" value="1"/>
</dbReference>
<dbReference type="InterPro" id="IPR013108">
    <property type="entry name" value="Amidohydro_3"/>
</dbReference>
<dbReference type="Gene3D" id="2.30.40.10">
    <property type="entry name" value="Urease, subunit C, domain 1"/>
    <property type="match status" value="1"/>
</dbReference>
<reference evidence="2 3" key="1">
    <citation type="submission" date="2018-03" db="EMBL/GenBank/DDBJ databases">
        <authorList>
            <person name="Keele B.F."/>
        </authorList>
    </citation>
    <scope>NUCLEOTIDE SEQUENCE [LARGE SCALE GENOMIC DNA]</scope>
    <source>
        <strain evidence="2 3">CECT 8599</strain>
    </source>
</reference>